<keyword evidence="2" id="KW-0808">Transferase</keyword>
<reference evidence="4 5" key="1">
    <citation type="submission" date="2022-01" db="EMBL/GenBank/DDBJ databases">
        <authorList>
            <person name="Xiong W."/>
            <person name="Schranz E."/>
        </authorList>
    </citation>
    <scope>NUCLEOTIDE SEQUENCE [LARGE SCALE GENOMIC DNA]</scope>
</reference>
<name>A0AAU9PJ06_9ASTR</name>
<evidence type="ECO:0008006" key="6">
    <source>
        <dbReference type="Google" id="ProtNLM"/>
    </source>
</evidence>
<organism evidence="4 5">
    <name type="scientific">Lactuca virosa</name>
    <dbReference type="NCBI Taxonomy" id="75947"/>
    <lineage>
        <taxon>Eukaryota</taxon>
        <taxon>Viridiplantae</taxon>
        <taxon>Streptophyta</taxon>
        <taxon>Embryophyta</taxon>
        <taxon>Tracheophyta</taxon>
        <taxon>Spermatophyta</taxon>
        <taxon>Magnoliopsida</taxon>
        <taxon>eudicotyledons</taxon>
        <taxon>Gunneridae</taxon>
        <taxon>Pentapetalae</taxon>
        <taxon>asterids</taxon>
        <taxon>campanulids</taxon>
        <taxon>Asterales</taxon>
        <taxon>Asteraceae</taxon>
        <taxon>Cichorioideae</taxon>
        <taxon>Cichorieae</taxon>
        <taxon>Lactucinae</taxon>
        <taxon>Lactuca</taxon>
    </lineage>
</organism>
<sequence>MAKVQRFRSIRQLHTIISQETIRPSSPTPPHLNTYNLSLLDQFAPNMRMRIVFFYPKYKTGDSNILKQSLAKCLTQYYPLAGRFPTPPAPYINCNDGGAEFLEAINDSPLDEFIQKNEQDEALDQLFPYGLSCIAHNTRPGLVEVQLNHFACGGAAVAVSMSHKVADALTMATFINHWAITKRFQSPINPYFISSSTSNKIMPEFMIKEIDKVKYSSRRFVFPNAKLNELKNKVMAMCTAPTNPTRVELLVSLLFKHAVSAATTKSGSLEPSNLFLTVNMRNKFLENYPQTTAGNILGMVIVKMADSGEIRLNELIVELRKGKMELNDLRDVQEGGENVADMFSTLQGDVSRVYNISSVCRFPFYNVDFGWGKPVEVTIRVPNVEANGLVLMDTPLGDGITAFVHLPEEEMTILQNDNEFVTYVEDI</sequence>
<protein>
    <recommendedName>
        <fullName evidence="6">Transferase, Chloramphenicol acetyltransferase-like domain protein</fullName>
    </recommendedName>
</protein>
<evidence type="ECO:0000256" key="1">
    <source>
        <dbReference type="ARBA" id="ARBA00009861"/>
    </source>
</evidence>
<dbReference type="Proteomes" id="UP001157418">
    <property type="component" value="Unassembled WGS sequence"/>
</dbReference>
<accession>A0AAU9PJ06</accession>
<comment type="caution">
    <text evidence="4">The sequence shown here is derived from an EMBL/GenBank/DDBJ whole genome shotgun (WGS) entry which is preliminary data.</text>
</comment>
<comment type="similarity">
    <text evidence="1">Belongs to the plant acyltransferase family.</text>
</comment>
<evidence type="ECO:0000313" key="4">
    <source>
        <dbReference type="EMBL" id="CAH1449691.1"/>
    </source>
</evidence>
<dbReference type="EMBL" id="CAKMRJ010005634">
    <property type="protein sequence ID" value="CAH1449691.1"/>
    <property type="molecule type" value="Genomic_DNA"/>
</dbReference>
<keyword evidence="3" id="KW-0012">Acyltransferase</keyword>
<dbReference type="Pfam" id="PF02458">
    <property type="entry name" value="Transferase"/>
    <property type="match status" value="1"/>
</dbReference>
<keyword evidence="5" id="KW-1185">Reference proteome</keyword>
<dbReference type="PANTHER" id="PTHR31623">
    <property type="entry name" value="F21J9.9"/>
    <property type="match status" value="1"/>
</dbReference>
<evidence type="ECO:0000313" key="5">
    <source>
        <dbReference type="Proteomes" id="UP001157418"/>
    </source>
</evidence>
<dbReference type="AlphaFoldDB" id="A0AAU9PJ06"/>
<dbReference type="Gene3D" id="3.30.559.10">
    <property type="entry name" value="Chloramphenicol acetyltransferase-like domain"/>
    <property type="match status" value="2"/>
</dbReference>
<evidence type="ECO:0000256" key="3">
    <source>
        <dbReference type="ARBA" id="ARBA00023315"/>
    </source>
</evidence>
<dbReference type="GO" id="GO:0016746">
    <property type="term" value="F:acyltransferase activity"/>
    <property type="evidence" value="ECO:0007669"/>
    <property type="project" value="UniProtKB-KW"/>
</dbReference>
<proteinExistence type="inferred from homology"/>
<dbReference type="InterPro" id="IPR023213">
    <property type="entry name" value="CAT-like_dom_sf"/>
</dbReference>
<gene>
    <name evidence="4" type="ORF">LVIROSA_LOCUS35162</name>
</gene>
<dbReference type="PANTHER" id="PTHR31623:SF92">
    <property type="entry name" value="VINORINE SYNTHASE"/>
    <property type="match status" value="1"/>
</dbReference>
<evidence type="ECO:0000256" key="2">
    <source>
        <dbReference type="ARBA" id="ARBA00022679"/>
    </source>
</evidence>